<dbReference type="RefSeq" id="WP_243408030.1">
    <property type="nucleotide sequence ID" value="NZ_FZMO01000529.1"/>
</dbReference>
<evidence type="ECO:0000313" key="3">
    <source>
        <dbReference type="Proteomes" id="UP000234331"/>
    </source>
</evidence>
<protein>
    <submittedName>
        <fullName evidence="2">Uncharacterized protein</fullName>
    </submittedName>
</protein>
<dbReference type="EMBL" id="FZMO01000529">
    <property type="protein sequence ID" value="SNQ51200.1"/>
    <property type="molecule type" value="Genomic_DNA"/>
</dbReference>
<dbReference type="AlphaFoldDB" id="A0A2I2KZX1"/>
<keyword evidence="1" id="KW-1133">Transmembrane helix</keyword>
<evidence type="ECO:0000256" key="1">
    <source>
        <dbReference type="SAM" id="Phobius"/>
    </source>
</evidence>
<dbReference type="Proteomes" id="UP000234331">
    <property type="component" value="Unassembled WGS sequence"/>
</dbReference>
<name>A0A2I2KZX1_9ACTN</name>
<organism evidence="2 3">
    <name type="scientific">Frankia canadensis</name>
    <dbReference type="NCBI Taxonomy" id="1836972"/>
    <lineage>
        <taxon>Bacteria</taxon>
        <taxon>Bacillati</taxon>
        <taxon>Actinomycetota</taxon>
        <taxon>Actinomycetes</taxon>
        <taxon>Frankiales</taxon>
        <taxon>Frankiaceae</taxon>
        <taxon>Frankia</taxon>
    </lineage>
</organism>
<sequence>MSPPPAPASATIRPLAVSDRLRLEVAVWSLDAHLADLPRRARVAHRREMRTNLHAAARDVGTAEALRRLGPTRRLAAGYLAAEFGEWQPRPAWRTASAIVLLAVLMMTELVTEAQNAFADGVRAIDPHATGTFHWPGFRYLIDDTTYTFTDGRYTSVGGAWTPLFYALLAAATIVGGRLWRLLPAWRRHHIDD</sequence>
<accession>A0A2I2KZX1</accession>
<gene>
    <name evidence="2" type="ORF">FRACA_630016</name>
</gene>
<reference evidence="2 3" key="1">
    <citation type="submission" date="2017-06" db="EMBL/GenBank/DDBJ databases">
        <authorList>
            <person name="Kim H.J."/>
            <person name="Triplett B.A."/>
        </authorList>
    </citation>
    <scope>NUCLEOTIDE SEQUENCE [LARGE SCALE GENOMIC DNA]</scope>
    <source>
        <strain evidence="2">FRACA_ARgP5</strain>
    </source>
</reference>
<keyword evidence="1" id="KW-0812">Transmembrane</keyword>
<feature type="transmembrane region" description="Helical" evidence="1">
    <location>
        <begin position="160"/>
        <end position="180"/>
    </location>
</feature>
<evidence type="ECO:0000313" key="2">
    <source>
        <dbReference type="EMBL" id="SNQ51200.1"/>
    </source>
</evidence>
<proteinExistence type="predicted"/>
<keyword evidence="1" id="KW-0472">Membrane</keyword>
<keyword evidence="3" id="KW-1185">Reference proteome</keyword>